<evidence type="ECO:0000256" key="8">
    <source>
        <dbReference type="ARBA" id="ARBA00023136"/>
    </source>
</evidence>
<keyword evidence="13" id="KW-1185">Reference proteome</keyword>
<dbReference type="GO" id="GO:0006493">
    <property type="term" value="P:protein O-linked glycosylation"/>
    <property type="evidence" value="ECO:0007669"/>
    <property type="project" value="TreeGrafter"/>
</dbReference>
<comment type="subcellular location">
    <subcellularLocation>
        <location evidence="1">Membrane</location>
        <topology evidence="1">Single-pass type II membrane protein</topology>
    </subcellularLocation>
</comment>
<keyword evidence="3" id="KW-0328">Glycosyltransferase</keyword>
<dbReference type="AlphaFoldDB" id="A0A485KSK8"/>
<evidence type="ECO:0000256" key="1">
    <source>
        <dbReference type="ARBA" id="ARBA00004606"/>
    </source>
</evidence>
<name>A0A485KSK8_9STRA</name>
<sequence length="487" mass="55306">MEHGKLALKAAATHAKLTASVLMAPGWPIRLLQATLPLLILLCIFYKYKTIDIAMLVPVKEDARVPFMNAKRGILVPMFDGMLPIGISLIQELRRIGNRDLIQVYYCLGELSQASRRLLHRTDAYIEVIDVCRHYVARGNLTWRAAKEFQNFYIKPLALFHTRLDEVVLLDADDILFVDPAKLWDVPGYKEKGTIFFYDREINIPGFMNKQTPFEPNKHSTIMENTLQRMFRIFEFERFGLSQLHMPSAQVLKSLAFTNQSAHEQDSSIVVVDKRKHPKAMEVLWFLITDWRFRYPRYAGYSWGDKENFWLAYELSRSEYFFSPHGMAAAGALLEGDDNTACGEIAQYFPVANESVLLHINGNAFINPYTKINAINGYDHSIRGDKMDALLANLPYVVTMARPRSPTVIVQPNSSCPQECIYNWSPVNVTSAQREALAQRIRDSFSVAAALQTQTTKSNSVLVVLGVGLVAVYVAVRHVLLRVLPQT</sequence>
<dbReference type="GO" id="GO:0000033">
    <property type="term" value="F:alpha-1,3-mannosyltransferase activity"/>
    <property type="evidence" value="ECO:0007669"/>
    <property type="project" value="TreeGrafter"/>
</dbReference>
<gene>
    <name evidence="12" type="primary">Aste57867_11109</name>
    <name evidence="11" type="ORF">As57867_011067</name>
    <name evidence="12" type="ORF">ASTE57867_11109</name>
</gene>
<keyword evidence="6" id="KW-0735">Signal-anchor</keyword>
<evidence type="ECO:0000256" key="4">
    <source>
        <dbReference type="ARBA" id="ARBA00022679"/>
    </source>
</evidence>
<dbReference type="GO" id="GO:0016020">
    <property type="term" value="C:membrane"/>
    <property type="evidence" value="ECO:0007669"/>
    <property type="project" value="UniProtKB-SubCell"/>
</dbReference>
<evidence type="ECO:0000256" key="6">
    <source>
        <dbReference type="ARBA" id="ARBA00022968"/>
    </source>
</evidence>
<dbReference type="OrthoDB" id="430354at2759"/>
<keyword evidence="5 10" id="KW-0812">Transmembrane</keyword>
<comment type="similarity">
    <text evidence="2">Belongs to the MNN1/MNT family.</text>
</comment>
<dbReference type="Pfam" id="PF11051">
    <property type="entry name" value="Mannosyl_trans3"/>
    <property type="match status" value="1"/>
</dbReference>
<reference evidence="11" key="2">
    <citation type="submission" date="2019-06" db="EMBL/GenBank/DDBJ databases">
        <title>Genomics analysis of Aphanomyces spp. identifies a new class of oomycete effector associated with host adaptation.</title>
        <authorList>
            <person name="Gaulin E."/>
        </authorList>
    </citation>
    <scope>NUCLEOTIDE SEQUENCE</scope>
    <source>
        <strain evidence="11">CBS 578.67</strain>
    </source>
</reference>
<evidence type="ECO:0000256" key="5">
    <source>
        <dbReference type="ARBA" id="ARBA00022692"/>
    </source>
</evidence>
<feature type="transmembrane region" description="Helical" evidence="10">
    <location>
        <begin position="27"/>
        <end position="46"/>
    </location>
</feature>
<keyword evidence="9" id="KW-0325">Glycoprotein</keyword>
<evidence type="ECO:0000313" key="11">
    <source>
        <dbReference type="EMBL" id="KAF0698252.1"/>
    </source>
</evidence>
<dbReference type="GO" id="GO:0005794">
    <property type="term" value="C:Golgi apparatus"/>
    <property type="evidence" value="ECO:0007669"/>
    <property type="project" value="TreeGrafter"/>
</dbReference>
<dbReference type="InterPro" id="IPR022751">
    <property type="entry name" value="Alpha_mannosyltransferase"/>
</dbReference>
<proteinExistence type="inferred from homology"/>
<dbReference type="EMBL" id="VJMH01005252">
    <property type="protein sequence ID" value="KAF0698252.1"/>
    <property type="molecule type" value="Genomic_DNA"/>
</dbReference>
<dbReference type="PANTHER" id="PTHR31392:SF1">
    <property type="entry name" value="ALPHA-1,3-MANNOSYLTRANSFERASE MNN1-RELATED"/>
    <property type="match status" value="1"/>
</dbReference>
<dbReference type="InterPro" id="IPR029044">
    <property type="entry name" value="Nucleotide-diphossugar_trans"/>
</dbReference>
<organism evidence="12 13">
    <name type="scientific">Aphanomyces stellatus</name>
    <dbReference type="NCBI Taxonomy" id="120398"/>
    <lineage>
        <taxon>Eukaryota</taxon>
        <taxon>Sar</taxon>
        <taxon>Stramenopiles</taxon>
        <taxon>Oomycota</taxon>
        <taxon>Saprolegniomycetes</taxon>
        <taxon>Saprolegniales</taxon>
        <taxon>Verrucalvaceae</taxon>
        <taxon>Aphanomyces</taxon>
    </lineage>
</organism>
<keyword evidence="7 10" id="KW-1133">Transmembrane helix</keyword>
<evidence type="ECO:0000313" key="13">
    <source>
        <dbReference type="Proteomes" id="UP000332933"/>
    </source>
</evidence>
<evidence type="ECO:0000256" key="10">
    <source>
        <dbReference type="SAM" id="Phobius"/>
    </source>
</evidence>
<keyword evidence="4" id="KW-0808">Transferase</keyword>
<evidence type="ECO:0000256" key="7">
    <source>
        <dbReference type="ARBA" id="ARBA00022989"/>
    </source>
</evidence>
<evidence type="ECO:0000256" key="2">
    <source>
        <dbReference type="ARBA" id="ARBA00009105"/>
    </source>
</evidence>
<dbReference type="PANTHER" id="PTHR31392">
    <property type="entry name" value="ALPHA-1,3-MANNOSYLTRANSFERASE MNN1-RELATED"/>
    <property type="match status" value="1"/>
</dbReference>
<evidence type="ECO:0000313" key="12">
    <source>
        <dbReference type="EMBL" id="VFT87976.1"/>
    </source>
</evidence>
<reference evidence="12 13" key="1">
    <citation type="submission" date="2019-03" db="EMBL/GenBank/DDBJ databases">
        <authorList>
            <person name="Gaulin E."/>
            <person name="Dumas B."/>
        </authorList>
    </citation>
    <scope>NUCLEOTIDE SEQUENCE [LARGE SCALE GENOMIC DNA]</scope>
    <source>
        <strain evidence="12">CBS 568.67</strain>
    </source>
</reference>
<dbReference type="Proteomes" id="UP000332933">
    <property type="component" value="Unassembled WGS sequence"/>
</dbReference>
<dbReference type="SUPFAM" id="SSF53448">
    <property type="entry name" value="Nucleotide-diphospho-sugar transferases"/>
    <property type="match status" value="1"/>
</dbReference>
<keyword evidence="8 10" id="KW-0472">Membrane</keyword>
<evidence type="ECO:0000256" key="3">
    <source>
        <dbReference type="ARBA" id="ARBA00022676"/>
    </source>
</evidence>
<protein>
    <submittedName>
        <fullName evidence="12">Aste57867_11109 protein</fullName>
    </submittedName>
</protein>
<evidence type="ECO:0000256" key="9">
    <source>
        <dbReference type="ARBA" id="ARBA00023180"/>
    </source>
</evidence>
<feature type="transmembrane region" description="Helical" evidence="10">
    <location>
        <begin position="461"/>
        <end position="480"/>
    </location>
</feature>
<accession>A0A485KSK8</accession>
<dbReference type="EMBL" id="CAADRA010005273">
    <property type="protein sequence ID" value="VFT87976.1"/>
    <property type="molecule type" value="Genomic_DNA"/>
</dbReference>